<dbReference type="RefSeq" id="WP_017176138.1">
    <property type="nucleotide sequence ID" value="NZ_CABMJU010000052.1"/>
</dbReference>
<dbReference type="EMBL" id="CP014567">
    <property type="protein sequence ID" value="AVI07112.1"/>
    <property type="molecule type" value="Genomic_DNA"/>
</dbReference>
<keyword evidence="5" id="KW-0547">Nucleotide-binding</keyword>
<dbReference type="EMBL" id="JAGHKT020000001">
    <property type="protein sequence ID" value="MCM5671208.1"/>
    <property type="molecule type" value="Genomic_DNA"/>
</dbReference>
<organism evidence="5">
    <name type="scientific">Staphylococcus hominis</name>
    <dbReference type="NCBI Taxonomy" id="1290"/>
    <lineage>
        <taxon>Bacteria</taxon>
        <taxon>Bacillati</taxon>
        <taxon>Bacillota</taxon>
        <taxon>Bacilli</taxon>
        <taxon>Bacillales</taxon>
        <taxon>Staphylococcaceae</taxon>
        <taxon>Staphylococcus</taxon>
    </lineage>
</organism>
<dbReference type="AlphaFoldDB" id="A0A3S7GZZ9"/>
<sequence>MSFKSYEYGLSPHDGFKVYRHFFFNHQQLEILNRLYIPLIGFKAIGVYHFMNQFIDEVEDTILTHYTIMNELKINLLEFREYMDLLEGIGLIKTFVKHDSNQSMFIYELIQPPTAYQFFNDPMLSIYLYNEVDNRRYKDLKAYFEKNEPDLNAFQQVTRKFTDVFKVPHKNISIDASTIQKENHSATIDLDNESFDFDMLRDMLQHHFISGEIITKEAKQLILQLATLYGLTPTSMKRIILNSITQNQTLSFEEMRKQARSHYLIEHQQQLPKLQTKANPSNHLEQSQSPNETTDDIKESDSWFKLLEDTSPIDMLASWSESEPTLQQKRMVEELIEREKLSFGVINILLQFVMLKNEMKLPKSYIFEIASNWKKLGIKTAQQAYDYALKTNQQINDSITKKTKRQYKQRDVASIEKTPKWLKNKNQQDEKPNNNDAQFEKDREAFRAQLEQDWED</sequence>
<feature type="domain" description="Replicative helicase loading/DNA remodeling protein DnaB N-terminal winged helix" evidence="4">
    <location>
        <begin position="11"/>
        <end position="261"/>
    </location>
</feature>
<evidence type="ECO:0000313" key="6">
    <source>
        <dbReference type="EMBL" id="MCM5671208.1"/>
    </source>
</evidence>
<feature type="region of interest" description="Disordered" evidence="2">
    <location>
        <begin position="401"/>
        <end position="443"/>
    </location>
</feature>
<keyword evidence="5" id="KW-0378">Hydrolase</keyword>
<comment type="similarity">
    <text evidence="1">Belongs to the DnaB/DnaD family.</text>
</comment>
<feature type="domain" description="DnaB/C C-terminal" evidence="3">
    <location>
        <begin position="328"/>
        <end position="387"/>
    </location>
</feature>
<evidence type="ECO:0000313" key="7">
    <source>
        <dbReference type="Proteomes" id="UP000665944"/>
    </source>
</evidence>
<name>A0A3S7GZZ9_STAHO</name>
<gene>
    <name evidence="5" type="ORF">AZE34_10305</name>
    <name evidence="6" type="ORF">J7T32_000320</name>
</gene>
<feature type="compositionally biased region" description="Basic and acidic residues" evidence="2">
    <location>
        <begin position="408"/>
        <end position="419"/>
    </location>
</feature>
<reference evidence="6 7" key="2">
    <citation type="submission" date="2022-06" db="EMBL/GenBank/DDBJ databases">
        <title>Staphylococcus hominis ShoR14 genome sequence.</title>
        <authorList>
            <person name="Yeo C.C."/>
            <person name="Chew C.H."/>
            <person name="Che Hamzah A.M."/>
            <person name="Al-Trad E.I."/>
        </authorList>
    </citation>
    <scope>NUCLEOTIDE SEQUENCE [LARGE SCALE GENOMIC DNA]</scope>
    <source>
        <strain evidence="6 7">ShoR14</strain>
    </source>
</reference>
<evidence type="ECO:0000313" key="5">
    <source>
        <dbReference type="EMBL" id="AVI07112.1"/>
    </source>
</evidence>
<dbReference type="Pfam" id="PF25888">
    <property type="entry name" value="WHD_DnaB"/>
    <property type="match status" value="1"/>
</dbReference>
<evidence type="ECO:0000256" key="1">
    <source>
        <dbReference type="ARBA" id="ARBA00093462"/>
    </source>
</evidence>
<dbReference type="Proteomes" id="UP000665944">
    <property type="component" value="Unassembled WGS sequence"/>
</dbReference>
<keyword evidence="5" id="KW-0067">ATP-binding</keyword>
<dbReference type="GO" id="GO:0004386">
    <property type="term" value="F:helicase activity"/>
    <property type="evidence" value="ECO:0007669"/>
    <property type="project" value="UniProtKB-KW"/>
</dbReference>
<feature type="compositionally biased region" description="Basic and acidic residues" evidence="2">
    <location>
        <begin position="426"/>
        <end position="443"/>
    </location>
</feature>
<evidence type="ECO:0000256" key="2">
    <source>
        <dbReference type="SAM" id="MobiDB-lite"/>
    </source>
</evidence>
<feature type="region of interest" description="Disordered" evidence="2">
    <location>
        <begin position="275"/>
        <end position="296"/>
    </location>
</feature>
<evidence type="ECO:0000259" key="3">
    <source>
        <dbReference type="Pfam" id="PF07261"/>
    </source>
</evidence>
<dbReference type="InterPro" id="IPR006343">
    <property type="entry name" value="DnaB/C_C"/>
</dbReference>
<dbReference type="InterPro" id="IPR058660">
    <property type="entry name" value="WHD_DnaB"/>
</dbReference>
<dbReference type="Pfam" id="PF07261">
    <property type="entry name" value="DnaB_2"/>
    <property type="match status" value="1"/>
</dbReference>
<proteinExistence type="inferred from homology"/>
<keyword evidence="7" id="KW-1185">Reference proteome</keyword>
<reference evidence="5" key="1">
    <citation type="submission" date="2016-02" db="EMBL/GenBank/DDBJ databases">
        <title>Genomic sequence of a clinical Staphylococcus hominis isolate.</title>
        <authorList>
            <person name="McClure J.M."/>
            <person name="Zhang K."/>
        </authorList>
    </citation>
    <scope>NUCLEOTIDE SEQUENCE</scope>
    <source>
        <strain evidence="5">C34847</strain>
    </source>
</reference>
<accession>A0A3S7GZZ9</accession>
<evidence type="ECO:0000259" key="4">
    <source>
        <dbReference type="Pfam" id="PF25888"/>
    </source>
</evidence>
<keyword evidence="5" id="KW-0347">Helicase</keyword>
<protein>
    <submittedName>
        <fullName evidence="6">DnaD domain protein</fullName>
    </submittedName>
    <submittedName>
        <fullName evidence="5">Helicase DnaB</fullName>
    </submittedName>
</protein>
<feature type="compositionally biased region" description="Polar residues" evidence="2">
    <location>
        <begin position="275"/>
        <end position="292"/>
    </location>
</feature>